<reference evidence="2 3" key="1">
    <citation type="submission" date="2022-04" db="EMBL/GenBank/DDBJ databases">
        <title>Positive selection, recombination, and allopatry shape intraspecific diversity of widespread and dominant cyanobacteria.</title>
        <authorList>
            <person name="Wei J."/>
            <person name="Shu W."/>
            <person name="Hu C."/>
        </authorList>
    </citation>
    <scope>NUCLEOTIDE SEQUENCE [LARGE SCALE GENOMIC DNA]</scope>
    <source>
        <strain evidence="2 3">GB2-A4</strain>
    </source>
</reference>
<dbReference type="InterPro" id="IPR015378">
    <property type="entry name" value="Transposase-like_Mu_C"/>
</dbReference>
<comment type="caution">
    <text evidence="2">The sequence shown here is derived from an EMBL/GenBank/DDBJ whole genome shotgun (WGS) entry which is preliminary data.</text>
</comment>
<name>A0ABV0JCI2_9CYAN</name>
<dbReference type="EMBL" id="JAMPKM010000014">
    <property type="protein sequence ID" value="MEP0819349.1"/>
    <property type="molecule type" value="Genomic_DNA"/>
</dbReference>
<feature type="domain" description="Integrase catalytic" evidence="1">
    <location>
        <begin position="507"/>
        <end position="711"/>
    </location>
</feature>
<gene>
    <name evidence="2" type="ORF">NC998_19800</name>
</gene>
<organism evidence="2 3">
    <name type="scientific">Trichocoleus desertorum GB2-A4</name>
    <dbReference type="NCBI Taxonomy" id="2933944"/>
    <lineage>
        <taxon>Bacteria</taxon>
        <taxon>Bacillati</taxon>
        <taxon>Cyanobacteriota</taxon>
        <taxon>Cyanophyceae</taxon>
        <taxon>Leptolyngbyales</taxon>
        <taxon>Trichocoleusaceae</taxon>
        <taxon>Trichocoleus</taxon>
    </lineage>
</organism>
<dbReference type="SUPFAM" id="SSF53098">
    <property type="entry name" value="Ribonuclease H-like"/>
    <property type="match status" value="1"/>
</dbReference>
<dbReference type="InterPro" id="IPR012337">
    <property type="entry name" value="RNaseH-like_sf"/>
</dbReference>
<dbReference type="RefSeq" id="WP_190439970.1">
    <property type="nucleotide sequence ID" value="NZ_JAMPKM010000014.1"/>
</dbReference>
<protein>
    <submittedName>
        <fullName evidence="2">DDE-type integrase/transposase/recombinase</fullName>
    </submittedName>
</protein>
<keyword evidence="3" id="KW-1185">Reference proteome</keyword>
<dbReference type="Gene3D" id="3.30.420.10">
    <property type="entry name" value="Ribonuclease H-like superfamily/Ribonuclease H"/>
    <property type="match status" value="1"/>
</dbReference>
<evidence type="ECO:0000313" key="3">
    <source>
        <dbReference type="Proteomes" id="UP001464891"/>
    </source>
</evidence>
<evidence type="ECO:0000313" key="2">
    <source>
        <dbReference type="EMBL" id="MEP0819349.1"/>
    </source>
</evidence>
<dbReference type="PROSITE" id="PS50994">
    <property type="entry name" value="INTEGRASE"/>
    <property type="match status" value="1"/>
</dbReference>
<dbReference type="InterPro" id="IPR036397">
    <property type="entry name" value="RNaseH_sf"/>
</dbReference>
<accession>A0ABV0JCI2</accession>
<dbReference type="Pfam" id="PF09299">
    <property type="entry name" value="Mu-transpos_C"/>
    <property type="match status" value="1"/>
</dbReference>
<dbReference type="Pfam" id="PF00665">
    <property type="entry name" value="rve"/>
    <property type="match status" value="1"/>
</dbReference>
<proteinExistence type="predicted"/>
<evidence type="ECO:0000259" key="1">
    <source>
        <dbReference type="PROSITE" id="PS50994"/>
    </source>
</evidence>
<dbReference type="Proteomes" id="UP001464891">
    <property type="component" value="Unassembled WGS sequence"/>
</dbReference>
<sequence length="947" mass="111321">MMNDVEFEAWCCHLSLSDEAINEIQKTRSSEPSRLVDGGKKSVSGRFPSLKMGRTIQFESHQNELALIYKLEFDHDVLEYWDQPPTIYLEYLSKSGRRNRHPHTPDFFVIRRNSAGWEECKTEQELLRLTEKSPNRWTRIEVNSAWSCPPGQEYAQQFGLYYAVRSSAEINWIFVENFIWLEDYFTHKALEVKKVLVCRIQALVRAEPGITLNEIYQHVGEATADDLNILIVTRQVFVDLEKYLIFLPEQVKVFADQDTYDHYKLITFVEAPTVLDSRKLDITIGKIIDWDGVSWTIINTGETSITLSRPDGECSTLTNKAFEALARDGKIIGLLQISEVSSSEVEEFWRRASKRDQEVAYSRVKELEPFLNEERPRKELNRTQRRWLSKYLKAEKLVGNGIVGLFPNYQNRGWRRDGIEPEVQRLMEQHVEDHYETVKQESVRHAYRMFKVICHEKGYKPPSYESYRLAINKRPIHEQIEKRMGARAAYSEEDFHWYLYREETPAHGRRPFQICHMDCTLVDVELLSEIMLYLGLDPKELRGQAEMGRAYVITLMDAYSRKVLANYMTFDPPSYRSVMMVLRICVDKWRRLPQIIVVDRGSEFDNVYFDVLLAHYRITKKQRPSAKPRNGSVMECLFGIADQEFWHNLMGNTQIMKSVRQVTKKVDPKNNAVWTLARLYLFFRIYCDEIYDTSPHPAIRMSPRDTFRIGLERSGLRGHTLISPEEFKYWSMPEPRDRGGQRQVTAKGVKIHYIWYWHESFKTIRRRSRVVKVDVRFDPFDITVAYAYVDGEWVRCRPKRLSELEILSGRSEKEMLTAAEEIRRLNKLQGRDFIDVTDKKLAEFFKHVEMAETALSTAWRDAKKKIAIQHWRDVERQIIHALIEESEIEPETNHLLRLLNLPTPQADTTSNHELNDGDFSTDGFDNEYEFDLNIDLNAKPFEPLEVW</sequence>
<dbReference type="InterPro" id="IPR001584">
    <property type="entry name" value="Integrase_cat-core"/>
</dbReference>